<evidence type="ECO:0000256" key="16">
    <source>
        <dbReference type="ARBA" id="ARBA00045556"/>
    </source>
</evidence>
<keyword evidence="7" id="KW-0645">Protease</keyword>
<evidence type="ECO:0000256" key="12">
    <source>
        <dbReference type="ARBA" id="ARBA00029762"/>
    </source>
</evidence>
<organism evidence="19 20">
    <name type="scientific">Macrostomum lignano</name>
    <dbReference type="NCBI Taxonomy" id="282301"/>
    <lineage>
        <taxon>Eukaryota</taxon>
        <taxon>Metazoa</taxon>
        <taxon>Spiralia</taxon>
        <taxon>Lophotrochozoa</taxon>
        <taxon>Platyhelminthes</taxon>
        <taxon>Rhabditophora</taxon>
        <taxon>Macrostomorpha</taxon>
        <taxon>Macrostomida</taxon>
        <taxon>Macrostomidae</taxon>
        <taxon>Macrostomum</taxon>
    </lineage>
</organism>
<dbReference type="PANTHER" id="PTHR12411">
    <property type="entry name" value="CYSTEINE PROTEASE FAMILY C1-RELATED"/>
    <property type="match status" value="1"/>
</dbReference>
<evidence type="ECO:0000256" key="1">
    <source>
        <dbReference type="ARBA" id="ARBA00000738"/>
    </source>
</evidence>
<dbReference type="PROSITE" id="PS00139">
    <property type="entry name" value="THIOL_PROTEASE_CYS"/>
    <property type="match status" value="1"/>
</dbReference>
<accession>A0A1I8G2M2</accession>
<evidence type="ECO:0000256" key="6">
    <source>
        <dbReference type="ARBA" id="ARBA00014709"/>
    </source>
</evidence>
<dbReference type="InterPro" id="IPR025661">
    <property type="entry name" value="Pept_asp_AS"/>
</dbReference>
<keyword evidence="19" id="KW-1185">Reference proteome</keyword>
<dbReference type="Proteomes" id="UP000095280">
    <property type="component" value="Unplaced"/>
</dbReference>
<dbReference type="Pfam" id="PF00112">
    <property type="entry name" value="Peptidase_C1"/>
    <property type="match status" value="1"/>
</dbReference>
<dbReference type="GO" id="GO:0008234">
    <property type="term" value="F:cysteine-type peptidase activity"/>
    <property type="evidence" value="ECO:0007669"/>
    <property type="project" value="UniProtKB-KW"/>
</dbReference>
<dbReference type="GO" id="GO:0008239">
    <property type="term" value="F:dipeptidyl-peptidase activity"/>
    <property type="evidence" value="ECO:0007669"/>
    <property type="project" value="UniProtKB-EC"/>
</dbReference>
<dbReference type="GO" id="GO:0006508">
    <property type="term" value="P:proteolysis"/>
    <property type="evidence" value="ECO:0007669"/>
    <property type="project" value="UniProtKB-KW"/>
</dbReference>
<keyword evidence="10" id="KW-1015">Disulfide bond</keyword>
<evidence type="ECO:0000256" key="10">
    <source>
        <dbReference type="ARBA" id="ARBA00023157"/>
    </source>
</evidence>
<dbReference type="SUPFAM" id="SSF54001">
    <property type="entry name" value="Cysteine proteinases"/>
    <property type="match status" value="1"/>
</dbReference>
<keyword evidence="9" id="KW-0788">Thiol protease</keyword>
<proteinExistence type="inferred from homology"/>
<evidence type="ECO:0000256" key="9">
    <source>
        <dbReference type="ARBA" id="ARBA00022807"/>
    </source>
</evidence>
<evidence type="ECO:0000256" key="13">
    <source>
        <dbReference type="ARBA" id="ARBA00029779"/>
    </source>
</evidence>
<evidence type="ECO:0000313" key="19">
    <source>
        <dbReference type="Proteomes" id="UP000095280"/>
    </source>
</evidence>
<keyword evidence="11" id="KW-0868">Chloride</keyword>
<feature type="signal peptide" evidence="17">
    <location>
        <begin position="1"/>
        <end position="33"/>
    </location>
</feature>
<feature type="domain" description="Peptidase C1A papain C-terminal" evidence="18">
    <location>
        <begin position="245"/>
        <end position="472"/>
    </location>
</feature>
<evidence type="ECO:0000256" key="14">
    <source>
        <dbReference type="ARBA" id="ARBA00030778"/>
    </source>
</evidence>
<comment type="cofactor">
    <cofactor evidence="2">
        <name>chloride</name>
        <dbReference type="ChEBI" id="CHEBI:17996"/>
    </cofactor>
</comment>
<dbReference type="SUPFAM" id="SSF75001">
    <property type="entry name" value="Dipeptidyl peptidase I (cathepsin C), exclusion domain"/>
    <property type="match status" value="1"/>
</dbReference>
<evidence type="ECO:0000256" key="3">
    <source>
        <dbReference type="ARBA" id="ARBA00008455"/>
    </source>
</evidence>
<dbReference type="InterPro" id="IPR025660">
    <property type="entry name" value="Pept_his_AS"/>
</dbReference>
<evidence type="ECO:0000256" key="11">
    <source>
        <dbReference type="ARBA" id="ARBA00023214"/>
    </source>
</evidence>
<dbReference type="PROSITE" id="PS00639">
    <property type="entry name" value="THIOL_PROTEASE_HIS"/>
    <property type="match status" value="1"/>
</dbReference>
<evidence type="ECO:0000256" key="8">
    <source>
        <dbReference type="ARBA" id="ARBA00022801"/>
    </source>
</evidence>
<keyword evidence="17" id="KW-0732">Signal</keyword>
<evidence type="ECO:0000256" key="4">
    <source>
        <dbReference type="ARBA" id="ARBA00011610"/>
    </source>
</evidence>
<comment type="subunit">
    <text evidence="4">Tetramer of heterotrimers consisting of exclusion domain, heavy- and light chains.</text>
</comment>
<keyword evidence="8" id="KW-0378">Hydrolase</keyword>
<dbReference type="InterPro" id="IPR014882">
    <property type="entry name" value="CathepsinC_exc"/>
</dbReference>
<comment type="catalytic activity">
    <reaction evidence="1">
        <text>Release of an N-terminal dipeptide, Xaa-Yaa-|-Zaa-, except when Xaa is Arg or Lys, or Yaa or Zaa is Pro.</text>
        <dbReference type="EC" id="3.4.14.1"/>
    </reaction>
</comment>
<dbReference type="Pfam" id="PF08773">
    <property type="entry name" value="CathepsinC_exc"/>
    <property type="match status" value="1"/>
</dbReference>
<name>A0A1I8G2M2_9PLAT</name>
<dbReference type="SMART" id="SM00645">
    <property type="entry name" value="Pept_C1"/>
    <property type="match status" value="1"/>
</dbReference>
<dbReference type="InterPro" id="IPR000169">
    <property type="entry name" value="Pept_cys_AS"/>
</dbReference>
<evidence type="ECO:0000256" key="7">
    <source>
        <dbReference type="ARBA" id="ARBA00022670"/>
    </source>
</evidence>
<evidence type="ECO:0000256" key="15">
    <source>
        <dbReference type="ARBA" id="ARBA00032961"/>
    </source>
</evidence>
<dbReference type="InterPro" id="IPR000668">
    <property type="entry name" value="Peptidase_C1A_C"/>
</dbReference>
<dbReference type="InterPro" id="IPR013128">
    <property type="entry name" value="Peptidase_C1A"/>
</dbReference>
<evidence type="ECO:0000313" key="20">
    <source>
        <dbReference type="WBParaSite" id="maker-uti_cns_0000596-snap-gene-1.18-mRNA-1"/>
    </source>
</evidence>
<evidence type="ECO:0000259" key="18">
    <source>
        <dbReference type="SMART" id="SM00645"/>
    </source>
</evidence>
<dbReference type="InterPro" id="IPR036496">
    <property type="entry name" value="CathepsinC_exc_dom_sf"/>
</dbReference>
<dbReference type="WBParaSite" id="maker-uti_cns_0000596-snap-gene-1.18-mRNA-1">
    <property type="protein sequence ID" value="maker-uti_cns_0000596-snap-gene-1.18-mRNA-1"/>
    <property type="gene ID" value="maker-uti_cns_0000596-snap-gene-1.18"/>
</dbReference>
<feature type="chain" id="PRO_5018776298" description="Dipeptidyl peptidase 1" evidence="17">
    <location>
        <begin position="34"/>
        <end position="476"/>
    </location>
</feature>
<comment type="function">
    <text evidence="16">Thiol protease. Has dipeptidylpeptidase activity. Active against a broad range of dipeptide substrates composed of both polar and hydrophobic amino acids. Proline cannot occupy the P1 position and arginine cannot occupy the P2 position of the substrate. Can act as both an exopeptidase and endopeptidase. Activates serine proteases such as elastase, cathepsin G and granzymes A and B.</text>
</comment>
<comment type="similarity">
    <text evidence="3">Belongs to the peptidase C1 family.</text>
</comment>
<dbReference type="PROSITE" id="PS00640">
    <property type="entry name" value="THIOL_PROTEASE_ASN"/>
    <property type="match status" value="1"/>
</dbReference>
<dbReference type="InterPro" id="IPR038765">
    <property type="entry name" value="Papain-like_cys_pep_sf"/>
</dbReference>
<dbReference type="Gene3D" id="2.40.128.80">
    <property type="entry name" value="Cathepsin C, exclusion domain"/>
    <property type="match status" value="1"/>
</dbReference>
<evidence type="ECO:0000256" key="5">
    <source>
        <dbReference type="ARBA" id="ARBA00012059"/>
    </source>
</evidence>
<evidence type="ECO:0000256" key="17">
    <source>
        <dbReference type="SAM" id="SignalP"/>
    </source>
</evidence>
<dbReference type="Gene3D" id="3.90.70.10">
    <property type="entry name" value="Cysteine proteinases"/>
    <property type="match status" value="1"/>
</dbReference>
<dbReference type="EC" id="3.4.14.1" evidence="5"/>
<reference evidence="20" key="1">
    <citation type="submission" date="2016-11" db="UniProtKB">
        <authorList>
            <consortium name="WormBaseParasite"/>
        </authorList>
    </citation>
    <scope>IDENTIFICATION</scope>
</reference>
<sequence>PTLQSLSINAMTIRAQQLLLLTAVTALIGLCSADTPANCSYADALGTWQIWESERYGGNSSISCNGQAHYKYSLNVTLQYPDQAVDSFGNVGFWTLVYNQGFEVRIAGRKYFGYFQWRQSGPSVVSLCNLLGTNSTAHDLLGRNWACFKAAKLGHADPIAVSNLSPLSFRSEQTGVLYRPNPGYLSRVNSAAAGLWRAVDYPEYHLSSLADLTRRAGGRLSRIPAGQRPRPAEPTQSQKLLASLLPDSWDWRQVNGQSYVSPVRNQASCGSCYSFSSTGMLEARLKILSRNSVNYTLSEQDVVECSPYSQGCDGGFPYLIAGKYAEDYGMALEECNPYRGQDGVCRTKQPCRRVFATNYQYVGGYYGACSEEAMRIALVNHGPLSVSFEVYSDFLHYRGGIYRHTGLRDKFNPFEVTNHAVLLVGYGVDSNSGVKYWIVKNSWGTSWGERGYFRIVRGVDECAIESLAVESFPMMP</sequence>
<dbReference type="AlphaFoldDB" id="A0A1I8G2M2"/>
<evidence type="ECO:0000256" key="2">
    <source>
        <dbReference type="ARBA" id="ARBA00001923"/>
    </source>
</evidence>
<dbReference type="PRINTS" id="PR00705">
    <property type="entry name" value="PAPAIN"/>
</dbReference>
<protein>
    <recommendedName>
        <fullName evidence="6">Dipeptidyl peptidase 1</fullName>
        <ecNumber evidence="5">3.4.14.1</ecNumber>
    </recommendedName>
    <alternativeName>
        <fullName evidence="13">Cathepsin C</fullName>
    </alternativeName>
    <alternativeName>
        <fullName evidence="12">Cathepsin J</fullName>
    </alternativeName>
    <alternativeName>
        <fullName evidence="15">Dipeptidyl peptidase I</fullName>
    </alternativeName>
    <alternativeName>
        <fullName evidence="14">Dipeptidyl transferase</fullName>
    </alternativeName>
</protein>